<evidence type="ECO:0000256" key="1">
    <source>
        <dbReference type="SAM" id="MobiDB-lite"/>
    </source>
</evidence>
<protein>
    <recommendedName>
        <fullName evidence="3">DUF7735 domain-containing protein</fullName>
    </recommendedName>
</protein>
<feature type="domain" description="DUF7735" evidence="3">
    <location>
        <begin position="25"/>
        <end position="167"/>
    </location>
</feature>
<organism evidence="4 5">
    <name type="scientific">Metarhizium album (strain ARSEF 1941)</name>
    <dbReference type="NCBI Taxonomy" id="1081103"/>
    <lineage>
        <taxon>Eukaryota</taxon>
        <taxon>Fungi</taxon>
        <taxon>Dikarya</taxon>
        <taxon>Ascomycota</taxon>
        <taxon>Pezizomycotina</taxon>
        <taxon>Sordariomycetes</taxon>
        <taxon>Hypocreomycetidae</taxon>
        <taxon>Hypocreales</taxon>
        <taxon>Clavicipitaceae</taxon>
        <taxon>Metarhizium</taxon>
    </lineage>
</organism>
<evidence type="ECO:0000313" key="5">
    <source>
        <dbReference type="Proteomes" id="UP000030816"/>
    </source>
</evidence>
<dbReference type="Pfam" id="PF24870">
    <property type="entry name" value="DUF7735"/>
    <property type="match status" value="1"/>
</dbReference>
<dbReference type="RefSeq" id="XP_040682053.1">
    <property type="nucleotide sequence ID" value="XM_040820565.1"/>
</dbReference>
<sequence>MAPLIALTHLVYGAAVATALDLAVIFPTTSPSVSAEPPECLMENYTEYLVGPKPTGTLSDAMASYTAELFKTCTLSPEEWLSCPFPESSRVCAFSSAGPSEVMSAYSDFGSSASSWWFARSFMAEQVAFSCPSRWYKEMRLIPFAAIKLNETISFAKCFIKDVTTVASESRPTATSMAPSTAPKAGTPSAARETGASSESWAARGEGCNLGLFAVAAMATLMLA</sequence>
<dbReference type="Proteomes" id="UP000030816">
    <property type="component" value="Unassembled WGS sequence"/>
</dbReference>
<dbReference type="InterPro" id="IPR056637">
    <property type="entry name" value="DUF7735"/>
</dbReference>
<dbReference type="HOGENOM" id="CLU_064135_1_0_1"/>
<evidence type="ECO:0000313" key="4">
    <source>
        <dbReference type="EMBL" id="KHO00988.1"/>
    </source>
</evidence>
<comment type="caution">
    <text evidence="4">The sequence shown here is derived from an EMBL/GenBank/DDBJ whole genome shotgun (WGS) entry which is preliminary data.</text>
</comment>
<accession>A0A0B2X5E8</accession>
<dbReference type="AlphaFoldDB" id="A0A0B2X5E8"/>
<keyword evidence="5" id="KW-1185">Reference proteome</keyword>
<gene>
    <name evidence="4" type="ORF">MAM_01766</name>
</gene>
<name>A0A0B2X5E8_METAS</name>
<dbReference type="EMBL" id="AZHE01000002">
    <property type="protein sequence ID" value="KHO00988.1"/>
    <property type="molecule type" value="Genomic_DNA"/>
</dbReference>
<reference evidence="4 5" key="1">
    <citation type="journal article" date="2014" name="Proc. Natl. Acad. Sci. U.S.A.">
        <title>Trajectory and genomic determinants of fungal-pathogen speciation and host adaptation.</title>
        <authorList>
            <person name="Hu X."/>
            <person name="Xiao G."/>
            <person name="Zheng P."/>
            <person name="Shang Y."/>
            <person name="Su Y."/>
            <person name="Zhang X."/>
            <person name="Liu X."/>
            <person name="Zhan S."/>
            <person name="St Leger R.J."/>
            <person name="Wang C."/>
        </authorList>
    </citation>
    <scope>NUCLEOTIDE SEQUENCE [LARGE SCALE GENOMIC DNA]</scope>
    <source>
        <strain evidence="4 5">ARSEF 1941</strain>
    </source>
</reference>
<feature type="chain" id="PRO_5002096961" description="DUF7735 domain-containing protein" evidence="2">
    <location>
        <begin position="20"/>
        <end position="224"/>
    </location>
</feature>
<keyword evidence="2" id="KW-0732">Signal</keyword>
<dbReference type="GeneID" id="63736221"/>
<evidence type="ECO:0000256" key="2">
    <source>
        <dbReference type="SAM" id="SignalP"/>
    </source>
</evidence>
<evidence type="ECO:0000259" key="3">
    <source>
        <dbReference type="Pfam" id="PF24870"/>
    </source>
</evidence>
<feature type="signal peptide" evidence="2">
    <location>
        <begin position="1"/>
        <end position="19"/>
    </location>
</feature>
<dbReference type="OrthoDB" id="4940591at2759"/>
<proteinExistence type="predicted"/>
<feature type="region of interest" description="Disordered" evidence="1">
    <location>
        <begin position="171"/>
        <end position="198"/>
    </location>
</feature>